<proteinExistence type="predicted"/>
<organism evidence="2">
    <name type="scientific">Saccharomyces paradoxus</name>
    <name type="common">Yeast</name>
    <name type="synonym">Saccharomyces douglasii</name>
    <dbReference type="NCBI Taxonomy" id="27291"/>
    <lineage>
        <taxon>Eukaryota</taxon>
        <taxon>Fungi</taxon>
        <taxon>Dikarya</taxon>
        <taxon>Ascomycota</taxon>
        <taxon>Saccharomycotina</taxon>
        <taxon>Saccharomycetes</taxon>
        <taxon>Saccharomycetales</taxon>
        <taxon>Saccharomycetaceae</taxon>
        <taxon>Saccharomyces</taxon>
    </lineage>
</organism>
<accession>A0A8B8UVX2</accession>
<dbReference type="OrthoDB" id="4088353at2759"/>
<name>A0A8B8UVX2_SACPA</name>
<dbReference type="VEuPathDB" id="FungiDB:SPAR_L01470"/>
<evidence type="ECO:0000256" key="1">
    <source>
        <dbReference type="SAM" id="MobiDB-lite"/>
    </source>
</evidence>
<dbReference type="AlphaFoldDB" id="A0A8B8UVX2"/>
<dbReference type="GeneID" id="54632237"/>
<protein>
    <submittedName>
        <fullName evidence="2">Gis3p</fullName>
    </submittedName>
</protein>
<evidence type="ECO:0000313" key="2">
    <source>
        <dbReference type="RefSeq" id="XP_033767868.1"/>
    </source>
</evidence>
<feature type="compositionally biased region" description="Polar residues" evidence="1">
    <location>
        <begin position="306"/>
        <end position="320"/>
    </location>
</feature>
<reference evidence="2" key="1">
    <citation type="journal article" date="2017" name="Nat. Genet.">
        <title>Contrasting evolutionary genome dynamics between domesticated and wild yeasts.</title>
        <authorList>
            <person name="Yue J.X."/>
            <person name="Li J."/>
            <person name="Aigrain L."/>
            <person name="Hallin J."/>
            <person name="Persson K."/>
            <person name="Oliver K."/>
            <person name="Bergstrom A."/>
            <person name="Coupland P."/>
            <person name="Warringer J."/>
            <person name="Lagomarsino M.C."/>
            <person name="Fischer G."/>
            <person name="Durbin R."/>
            <person name="Liti G."/>
        </authorList>
    </citation>
    <scope>NUCLEOTIDE SEQUENCE</scope>
    <source>
        <strain evidence="2">CBS432</strain>
    </source>
</reference>
<dbReference type="RefSeq" id="XP_033767868.1">
    <property type="nucleotide sequence ID" value="XM_033911977.1"/>
</dbReference>
<reference evidence="2" key="2">
    <citation type="submission" date="2020-01" db="EMBL/GenBank/DDBJ databases">
        <title>Population-level Yeast Reference Genomes.</title>
        <authorList>
            <person name="Yue J.-X."/>
        </authorList>
    </citation>
    <scope>NUCLEOTIDE SEQUENCE</scope>
    <source>
        <strain evidence="2">CBS432</strain>
    </source>
</reference>
<feature type="region of interest" description="Disordered" evidence="1">
    <location>
        <begin position="427"/>
        <end position="448"/>
    </location>
</feature>
<feature type="region of interest" description="Disordered" evidence="1">
    <location>
        <begin position="305"/>
        <end position="325"/>
    </location>
</feature>
<feature type="compositionally biased region" description="Polar residues" evidence="1">
    <location>
        <begin position="427"/>
        <end position="436"/>
    </location>
</feature>
<dbReference type="KEGG" id="spao:SPAR_L01470"/>
<reference evidence="2" key="4">
    <citation type="submission" date="2025-08" db="UniProtKB">
        <authorList>
            <consortium name="RefSeq"/>
        </authorList>
    </citation>
    <scope>IDENTIFICATION</scope>
    <source>
        <strain evidence="2">CBS432</strain>
    </source>
</reference>
<gene>
    <name evidence="2" type="primary">GIS3</name>
    <name evidence="2" type="ORF">SPAR_L01470</name>
</gene>
<sequence length="503" mass="56487">MLLDLNTNHTRMHDTHVHEHCLMKSIRDDGALHSWSDSSKVFYPKSFYATATNKKNNKLASASMNKTIANNRTVSDESYFHSTKPSFDGLANAERTRIPTKRNSFKRTRILKARDDSELLNENRSSLMTPSLSSVMSQVKKTNSAKTISGECPIHEGHLTQSIKRKFSEETQSDCSSLSSSKVHPLTDDIADAPDLQAPTIGDEVLAEAVVPKMKIININDLDLFDDWEVKDLVDIFPPVYERRPQSSSAISLVSASSDVKSRPTSVDFQIIDKKGGGASKRKSRSKSTTENMIYENDLVELEQWPSASPSSETDGSTAPSDLLLPNKRIRQKSLNTNFLKLYSIETSCKRKSILPEVEVDDHLLKQLTYSEIWSLEIKKEPDVPTNDIKLALITRKKLWSDMVHETRNDLFGDSTPWNLHFVATTSNTQPSQGREPTNEHTTADSKSSLVRVHSDVKPWFNNGGTMLKPCGKLNLGKLTNKTTAPTREIQYVVKGWCDSRFL</sequence>
<reference evidence="2" key="3">
    <citation type="submission" date="2025-07" db="EMBL/GenBank/DDBJ databases">
        <authorList>
            <consortium name="NCBI Genome Project"/>
        </authorList>
    </citation>
    <scope>NUCLEOTIDE SEQUENCE</scope>
    <source>
        <strain evidence="2">CBS432</strain>
    </source>
</reference>
<feature type="region of interest" description="Disordered" evidence="1">
    <location>
        <begin position="271"/>
        <end position="290"/>
    </location>
</feature>